<proteinExistence type="predicted"/>
<name>A0ACB8QIX3_9AGAM</name>
<comment type="caution">
    <text evidence="1">The sequence shown here is derived from an EMBL/GenBank/DDBJ whole genome shotgun (WGS) entry which is preliminary data.</text>
</comment>
<evidence type="ECO:0000313" key="1">
    <source>
        <dbReference type="EMBL" id="KAI0031679.1"/>
    </source>
</evidence>
<protein>
    <submittedName>
        <fullName evidence="1">Bicoid-interacting protein 3-domain-containing protein</fullName>
    </submittedName>
</protein>
<organism evidence="1 2">
    <name type="scientific">Vararia minispora EC-137</name>
    <dbReference type="NCBI Taxonomy" id="1314806"/>
    <lineage>
        <taxon>Eukaryota</taxon>
        <taxon>Fungi</taxon>
        <taxon>Dikarya</taxon>
        <taxon>Basidiomycota</taxon>
        <taxon>Agaricomycotina</taxon>
        <taxon>Agaricomycetes</taxon>
        <taxon>Russulales</taxon>
        <taxon>Lachnocladiaceae</taxon>
        <taxon>Vararia</taxon>
    </lineage>
</organism>
<gene>
    <name evidence="1" type="ORF">K488DRAFT_51590</name>
</gene>
<reference evidence="1" key="2">
    <citation type="journal article" date="2022" name="New Phytol.">
        <title>Evolutionary transition to the ectomycorrhizal habit in the genomes of a hyperdiverse lineage of mushroom-forming fungi.</title>
        <authorList>
            <person name="Looney B."/>
            <person name="Miyauchi S."/>
            <person name="Morin E."/>
            <person name="Drula E."/>
            <person name="Courty P.E."/>
            <person name="Kohler A."/>
            <person name="Kuo A."/>
            <person name="LaButti K."/>
            <person name="Pangilinan J."/>
            <person name="Lipzen A."/>
            <person name="Riley R."/>
            <person name="Andreopoulos W."/>
            <person name="He G."/>
            <person name="Johnson J."/>
            <person name="Nolan M."/>
            <person name="Tritt A."/>
            <person name="Barry K.W."/>
            <person name="Grigoriev I.V."/>
            <person name="Nagy L.G."/>
            <person name="Hibbett D."/>
            <person name="Henrissat B."/>
            <person name="Matheny P.B."/>
            <person name="Labbe J."/>
            <person name="Martin F.M."/>
        </authorList>
    </citation>
    <scope>NUCLEOTIDE SEQUENCE</scope>
    <source>
        <strain evidence="1">EC-137</strain>
    </source>
</reference>
<reference evidence="1" key="1">
    <citation type="submission" date="2021-02" db="EMBL/GenBank/DDBJ databases">
        <authorList>
            <consortium name="DOE Joint Genome Institute"/>
            <person name="Ahrendt S."/>
            <person name="Looney B.P."/>
            <person name="Miyauchi S."/>
            <person name="Morin E."/>
            <person name="Drula E."/>
            <person name="Courty P.E."/>
            <person name="Chicoki N."/>
            <person name="Fauchery L."/>
            <person name="Kohler A."/>
            <person name="Kuo A."/>
            <person name="Labutti K."/>
            <person name="Pangilinan J."/>
            <person name="Lipzen A."/>
            <person name="Riley R."/>
            <person name="Andreopoulos W."/>
            <person name="He G."/>
            <person name="Johnson J."/>
            <person name="Barry K.W."/>
            <person name="Grigoriev I.V."/>
            <person name="Nagy L."/>
            <person name="Hibbett D."/>
            <person name="Henrissat B."/>
            <person name="Matheny P.B."/>
            <person name="Labbe J."/>
            <person name="Martin F."/>
        </authorList>
    </citation>
    <scope>NUCLEOTIDE SEQUENCE</scope>
    <source>
        <strain evidence="1">EC-137</strain>
    </source>
</reference>
<accession>A0ACB8QIX3</accession>
<keyword evidence="2" id="KW-1185">Reference proteome</keyword>
<sequence length="287" mass="31990">YLYHRPGGSDPRLSLLPSKLFQDGRILDIGCNEGWTSCEIGAAHTNLAPAQSRGARYVVGVDIDDALVRMAWKRRRTLWSLQEPAREPEVIDTGDARPKKKRRTIGETSCMASVQGTHSARKMDYFPASCVHMFGFLPIPTERDASHTALSAPFPHNVVFRCADWVNQPITDDSAGYNTILALSVSKWIHLNGGDEGLRRFFQRVYDCLVPGGTFVFEPQPWDSYTKARKLTLSLQGAAKKLKLRPDGFAVMLMNIGFGAPLRIGVPGEGRFRRPVELYEKPINDSA</sequence>
<evidence type="ECO:0000313" key="2">
    <source>
        <dbReference type="Proteomes" id="UP000814128"/>
    </source>
</evidence>
<dbReference type="EMBL" id="MU273571">
    <property type="protein sequence ID" value="KAI0031679.1"/>
    <property type="molecule type" value="Genomic_DNA"/>
</dbReference>
<feature type="non-terminal residue" evidence="1">
    <location>
        <position position="1"/>
    </location>
</feature>
<dbReference type="Proteomes" id="UP000814128">
    <property type="component" value="Unassembled WGS sequence"/>
</dbReference>